<dbReference type="OrthoDB" id="2520703at2759"/>
<organism evidence="2 3">
    <name type="scientific">Bipolaris oryzae ATCC 44560</name>
    <dbReference type="NCBI Taxonomy" id="930090"/>
    <lineage>
        <taxon>Eukaryota</taxon>
        <taxon>Fungi</taxon>
        <taxon>Dikarya</taxon>
        <taxon>Ascomycota</taxon>
        <taxon>Pezizomycotina</taxon>
        <taxon>Dothideomycetes</taxon>
        <taxon>Pleosporomycetidae</taxon>
        <taxon>Pleosporales</taxon>
        <taxon>Pleosporineae</taxon>
        <taxon>Pleosporaceae</taxon>
        <taxon>Bipolaris</taxon>
    </lineage>
</organism>
<dbReference type="Gene3D" id="3.80.10.10">
    <property type="entry name" value="Ribonuclease Inhibitor"/>
    <property type="match status" value="1"/>
</dbReference>
<dbReference type="KEGG" id="bor:COCMIDRAFT_2151"/>
<name>W6ZGR5_COCMI</name>
<evidence type="ECO:0000313" key="2">
    <source>
        <dbReference type="EMBL" id="EUC49088.1"/>
    </source>
</evidence>
<dbReference type="HOGENOM" id="CLU_047991_0_0_1"/>
<evidence type="ECO:0000313" key="3">
    <source>
        <dbReference type="Proteomes" id="UP000054032"/>
    </source>
</evidence>
<sequence length="457" mass="51097">MTSERASLEGLPDELLLGILFHLRTIRSFGIYSPTFDESKEKARQQENRLRQLSLSNLCRTSRHLNRLTIPALYAAFTGSSTWPGIGSLRRFHQEITAPRGSLGGDSTYASHLQYVENRFSDYQGNDHFANLDDPSDLYMLKEYFSLLAGIINAAPNLQHISVANVETSDVSFLKHVLREDSAGTSGCTIVADHGLSRLQTLFVEMEMDEEWGLRKLREASIYSIYSALASLPSLSDFRVAGARMTPTIGPKVNVGQFRNLQRLEITHCLMEMSQMNIILSACEGLRHIVCHWEWLESDKTVDVLRPGLRKHSHTLETLSLDFRGVQWMSESYGNSGSIGSLRQFDHLHTLEITDTYFLTRFEYGPNGHYRAPTSKVAELLPLSLKMLNLFVDIADSPGFANSLDDSDSLWDLSAACNSSLINLSAITVEGIGPNDNIETLMSSFEQAGVLCEFIVD</sequence>
<keyword evidence="3" id="KW-1185">Reference proteome</keyword>
<dbReference type="Pfam" id="PF24969">
    <property type="entry name" value="LRR_15"/>
    <property type="match status" value="1"/>
</dbReference>
<feature type="domain" description="Leucine-rich repeat" evidence="1">
    <location>
        <begin position="302"/>
        <end position="454"/>
    </location>
</feature>
<dbReference type="GeneID" id="19120074"/>
<dbReference type="EMBL" id="KI963935">
    <property type="protein sequence ID" value="EUC49088.1"/>
    <property type="molecule type" value="Genomic_DNA"/>
</dbReference>
<dbReference type="SUPFAM" id="SSF52047">
    <property type="entry name" value="RNI-like"/>
    <property type="match status" value="1"/>
</dbReference>
<gene>
    <name evidence="2" type="ORF">COCMIDRAFT_2151</name>
</gene>
<dbReference type="RefSeq" id="XP_007684387.1">
    <property type="nucleotide sequence ID" value="XM_007686197.1"/>
</dbReference>
<dbReference type="eggNOG" id="ENOG502T1HW">
    <property type="taxonomic scope" value="Eukaryota"/>
</dbReference>
<dbReference type="Proteomes" id="UP000054032">
    <property type="component" value="Unassembled WGS sequence"/>
</dbReference>
<accession>W6ZGR5</accession>
<protein>
    <recommendedName>
        <fullName evidence="1">Leucine-rich repeat domain-containing protein</fullName>
    </recommendedName>
</protein>
<evidence type="ECO:0000259" key="1">
    <source>
        <dbReference type="Pfam" id="PF24969"/>
    </source>
</evidence>
<dbReference type="AlphaFoldDB" id="W6ZGR5"/>
<reference evidence="2 3" key="1">
    <citation type="journal article" date="2013" name="PLoS Genet.">
        <title>Comparative genome structure, secondary metabolite, and effector coding capacity across Cochliobolus pathogens.</title>
        <authorList>
            <person name="Condon B.J."/>
            <person name="Leng Y."/>
            <person name="Wu D."/>
            <person name="Bushley K.E."/>
            <person name="Ohm R.A."/>
            <person name="Otillar R."/>
            <person name="Martin J."/>
            <person name="Schackwitz W."/>
            <person name="Grimwood J."/>
            <person name="MohdZainudin N."/>
            <person name="Xue C."/>
            <person name="Wang R."/>
            <person name="Manning V.A."/>
            <person name="Dhillon B."/>
            <person name="Tu Z.J."/>
            <person name="Steffenson B.J."/>
            <person name="Salamov A."/>
            <person name="Sun H."/>
            <person name="Lowry S."/>
            <person name="LaButti K."/>
            <person name="Han J."/>
            <person name="Copeland A."/>
            <person name="Lindquist E."/>
            <person name="Barry K."/>
            <person name="Schmutz J."/>
            <person name="Baker S.E."/>
            <person name="Ciuffetti L.M."/>
            <person name="Grigoriev I.V."/>
            <person name="Zhong S."/>
            <person name="Turgeon B.G."/>
        </authorList>
    </citation>
    <scope>NUCLEOTIDE SEQUENCE [LARGE SCALE GENOMIC DNA]</scope>
    <source>
        <strain evidence="2 3">ATCC 44560</strain>
    </source>
</reference>
<proteinExistence type="predicted"/>
<dbReference type="InterPro" id="IPR056867">
    <property type="entry name" value="LRR_15"/>
</dbReference>
<dbReference type="InterPro" id="IPR032675">
    <property type="entry name" value="LRR_dom_sf"/>
</dbReference>